<dbReference type="EMBL" id="PFOD01000024">
    <property type="protein sequence ID" value="PIZ66097.1"/>
    <property type="molecule type" value="Genomic_DNA"/>
</dbReference>
<comment type="caution">
    <text evidence="1">The sequence shown here is derived from an EMBL/GenBank/DDBJ whole genome shotgun (WGS) entry which is preliminary data.</text>
</comment>
<sequence>EVASLKGETVEKIIELTTENGKSLFGLG</sequence>
<evidence type="ECO:0000313" key="2">
    <source>
        <dbReference type="Proteomes" id="UP000230027"/>
    </source>
</evidence>
<dbReference type="AlphaFoldDB" id="A0A2M7U5H2"/>
<accession>A0A2M7U5H2</accession>
<organism evidence="1 2">
    <name type="scientific">Candidatus Roizmanbacteria bacterium CG_4_10_14_0_2_um_filter_36_9</name>
    <dbReference type="NCBI Taxonomy" id="1974823"/>
    <lineage>
        <taxon>Bacteria</taxon>
        <taxon>Candidatus Roizmaniibacteriota</taxon>
    </lineage>
</organism>
<proteinExistence type="predicted"/>
<gene>
    <name evidence="1" type="ORF">COY14_00945</name>
</gene>
<feature type="non-terminal residue" evidence="1">
    <location>
        <position position="1"/>
    </location>
</feature>
<dbReference type="Proteomes" id="UP000230027">
    <property type="component" value="Unassembled WGS sequence"/>
</dbReference>
<reference evidence="2" key="1">
    <citation type="submission" date="2017-09" db="EMBL/GenBank/DDBJ databases">
        <title>Depth-based differentiation of microbial function through sediment-hosted aquifers and enrichment of novel symbionts in the deep terrestrial subsurface.</title>
        <authorList>
            <person name="Probst A.J."/>
            <person name="Ladd B."/>
            <person name="Jarett J.K."/>
            <person name="Geller-Mcgrath D.E."/>
            <person name="Sieber C.M.K."/>
            <person name="Emerson J.B."/>
            <person name="Anantharaman K."/>
            <person name="Thomas B.C."/>
            <person name="Malmstrom R."/>
            <person name="Stieglmeier M."/>
            <person name="Klingl A."/>
            <person name="Woyke T."/>
            <person name="Ryan C.M."/>
            <person name="Banfield J.F."/>
        </authorList>
    </citation>
    <scope>NUCLEOTIDE SEQUENCE [LARGE SCALE GENOMIC DNA]</scope>
</reference>
<keyword evidence="1" id="KW-0378">Hydrolase</keyword>
<name>A0A2M7U5H2_9BACT</name>
<evidence type="ECO:0000313" key="1">
    <source>
        <dbReference type="EMBL" id="PIZ66097.1"/>
    </source>
</evidence>
<protein>
    <submittedName>
        <fullName evidence="1">Hydrolase TatD</fullName>
    </submittedName>
</protein>
<dbReference type="GO" id="GO:0016787">
    <property type="term" value="F:hydrolase activity"/>
    <property type="evidence" value="ECO:0007669"/>
    <property type="project" value="UniProtKB-KW"/>
</dbReference>